<reference evidence="2 3" key="2">
    <citation type="journal article" date="2011" name="Genome Res.">
        <title>Chromosome and gene copy number variation allow major structural change between species and strains of Leishmania.</title>
        <authorList>
            <person name="Rogers M.B."/>
            <person name="Hilley J.D."/>
            <person name="Dickens N.J."/>
            <person name="Wilkes J."/>
            <person name="Bates P.A."/>
            <person name="Depledge D.P."/>
            <person name="Harris D."/>
            <person name="Her Y."/>
            <person name="Herzyk P."/>
            <person name="Imamura H."/>
            <person name="Otto T.D."/>
            <person name="Sanders M."/>
            <person name="Seeger K."/>
            <person name="Dujardin J.C."/>
            <person name="Berriman M."/>
            <person name="Smith D.F."/>
            <person name="Hertz-Fowler C."/>
            <person name="Mottram J.C."/>
        </authorList>
    </citation>
    <scope>NUCLEOTIDE SEQUENCE [LARGE SCALE GENOMIC DNA]</scope>
    <source>
        <strain evidence="3">MHOM/IL/81/Friedlin</strain>
    </source>
</reference>
<feature type="compositionally biased region" description="Low complexity" evidence="1">
    <location>
        <begin position="1456"/>
        <end position="1469"/>
    </location>
</feature>
<dbReference type="VEuPathDB" id="TriTrypDB:LMJSD75_280025300"/>
<feature type="region of interest" description="Disordered" evidence="1">
    <location>
        <begin position="1244"/>
        <end position="1266"/>
    </location>
</feature>
<evidence type="ECO:0000313" key="2">
    <source>
        <dbReference type="EMBL" id="CAJ05546.1"/>
    </source>
</evidence>
<organism evidence="2 3">
    <name type="scientific">Leishmania major</name>
    <dbReference type="NCBI Taxonomy" id="5664"/>
    <lineage>
        <taxon>Eukaryota</taxon>
        <taxon>Discoba</taxon>
        <taxon>Euglenozoa</taxon>
        <taxon>Kinetoplastea</taxon>
        <taxon>Metakinetoplastina</taxon>
        <taxon>Trypanosomatida</taxon>
        <taxon>Trypanosomatidae</taxon>
        <taxon>Leishmaniinae</taxon>
        <taxon>Leishmania</taxon>
    </lineage>
</organism>
<accession>Q4Q886</accession>
<feature type="compositionally biased region" description="Basic and acidic residues" evidence="1">
    <location>
        <begin position="66"/>
        <end position="76"/>
    </location>
</feature>
<feature type="region of interest" description="Disordered" evidence="1">
    <location>
        <begin position="704"/>
        <end position="761"/>
    </location>
</feature>
<evidence type="ECO:0000313" key="3">
    <source>
        <dbReference type="Proteomes" id="UP000000542"/>
    </source>
</evidence>
<keyword evidence="3" id="KW-1185">Reference proteome</keyword>
<feature type="compositionally biased region" description="Low complexity" evidence="1">
    <location>
        <begin position="735"/>
        <end position="755"/>
    </location>
</feature>
<dbReference type="OMA" id="LATMCAW"/>
<dbReference type="Proteomes" id="UP000000542">
    <property type="component" value="Chromosome 28"/>
</dbReference>
<dbReference type="VEuPathDB" id="TriTrypDB:LmjF.28.1800"/>
<gene>
    <name evidence="2" type="ORF">LMJF_28_1800</name>
</gene>
<feature type="compositionally biased region" description="Polar residues" evidence="1">
    <location>
        <begin position="79"/>
        <end position="90"/>
    </location>
</feature>
<proteinExistence type="predicted"/>
<feature type="compositionally biased region" description="Polar residues" evidence="1">
    <location>
        <begin position="525"/>
        <end position="548"/>
    </location>
</feature>
<feature type="region of interest" description="Disordered" evidence="1">
    <location>
        <begin position="519"/>
        <end position="548"/>
    </location>
</feature>
<reference evidence="2 3" key="1">
    <citation type="journal article" date="2005" name="Science">
        <title>The genome of the kinetoplastid parasite, Leishmania major.</title>
        <authorList>
            <person name="Ivens A.C."/>
            <person name="Peacock C.S."/>
            <person name="Worthey E.A."/>
            <person name="Murphy L."/>
            <person name="Aggarwal G."/>
            <person name="Berriman M."/>
            <person name="Sisk E."/>
            <person name="Rajandream M.A."/>
            <person name="Adlem E."/>
            <person name="Aert R."/>
            <person name="Anupama A."/>
            <person name="Apostolou Z."/>
            <person name="Attipoe P."/>
            <person name="Bason N."/>
            <person name="Bauser C."/>
            <person name="Beck A."/>
            <person name="Beverley S.M."/>
            <person name="Bianchettin G."/>
            <person name="Borzym K."/>
            <person name="Bothe G."/>
            <person name="Bruschi C.V."/>
            <person name="Collins M."/>
            <person name="Cadag E."/>
            <person name="Ciarloni L."/>
            <person name="Clayton C."/>
            <person name="Coulson R.M."/>
            <person name="Cronin A."/>
            <person name="Cruz A.K."/>
            <person name="Davies R.M."/>
            <person name="De Gaudenzi J."/>
            <person name="Dobson D.E."/>
            <person name="Duesterhoeft A."/>
            <person name="Fazelina G."/>
            <person name="Fosker N."/>
            <person name="Frasch A.C."/>
            <person name="Fraser A."/>
            <person name="Fuchs M."/>
            <person name="Gabel C."/>
            <person name="Goble A."/>
            <person name="Goffeau A."/>
            <person name="Harris D."/>
            <person name="Hertz-Fowler C."/>
            <person name="Hilbert H."/>
            <person name="Horn D."/>
            <person name="Huang Y."/>
            <person name="Klages S."/>
            <person name="Knights A."/>
            <person name="Kube M."/>
            <person name="Larke N."/>
            <person name="Litvin L."/>
            <person name="Lord A."/>
            <person name="Louie T."/>
            <person name="Marra M."/>
            <person name="Masuy D."/>
            <person name="Matthews K."/>
            <person name="Michaeli S."/>
            <person name="Mottram J.C."/>
            <person name="Muller-Auer S."/>
            <person name="Munden H."/>
            <person name="Nelson S."/>
            <person name="Norbertczak H."/>
            <person name="Oliver K."/>
            <person name="O'neil S."/>
            <person name="Pentony M."/>
            <person name="Pohl T.M."/>
            <person name="Price C."/>
            <person name="Purnelle B."/>
            <person name="Quail M.A."/>
            <person name="Rabbinowitsch E."/>
            <person name="Reinhardt R."/>
            <person name="Rieger M."/>
            <person name="Rinta J."/>
            <person name="Robben J."/>
            <person name="Robertson L."/>
            <person name="Ruiz J.C."/>
            <person name="Rutter S."/>
            <person name="Saunders D."/>
            <person name="Schafer M."/>
            <person name="Schein J."/>
            <person name="Schwartz D.C."/>
            <person name="Seeger K."/>
            <person name="Seyler A."/>
            <person name="Sharp S."/>
            <person name="Shin H."/>
            <person name="Sivam D."/>
            <person name="Squares R."/>
            <person name="Squares S."/>
            <person name="Tosato V."/>
            <person name="Vogt C."/>
            <person name="Volckaert G."/>
            <person name="Wambutt R."/>
            <person name="Warren T."/>
            <person name="Wedler H."/>
            <person name="Woodward J."/>
            <person name="Zhou S."/>
            <person name="Zimmermann W."/>
            <person name="Smith D.F."/>
            <person name="Blackwell J.M."/>
            <person name="Stuart K.D."/>
            <person name="Barrell B."/>
            <person name="Myler P.J."/>
        </authorList>
    </citation>
    <scope>NUCLEOTIDE SEQUENCE [LARGE SCALE GENOMIC DNA]</scope>
    <source>
        <strain evidence="3">MHOM/IL/81/Friedlin</strain>
    </source>
</reference>
<dbReference type="RefSeq" id="XP_001684462.1">
    <property type="nucleotide sequence ID" value="XM_001684410.1"/>
</dbReference>
<dbReference type="VEuPathDB" id="TriTrypDB:LMJLV39_280025800"/>
<name>Q4Q886_LEIMA</name>
<feature type="region of interest" description="Disordered" evidence="1">
    <location>
        <begin position="1"/>
        <end position="115"/>
    </location>
</feature>
<dbReference type="CDD" id="cd23670">
    <property type="entry name" value="MPSS1_C"/>
    <property type="match status" value="1"/>
</dbReference>
<feature type="region of interest" description="Disordered" evidence="1">
    <location>
        <begin position="1319"/>
        <end position="1362"/>
    </location>
</feature>
<dbReference type="eggNOG" id="ENOG502SC7B">
    <property type="taxonomic scope" value="Eukaryota"/>
</dbReference>
<dbReference type="EMBL" id="FR796424">
    <property type="protein sequence ID" value="CAJ05546.1"/>
    <property type="molecule type" value="Genomic_DNA"/>
</dbReference>
<feature type="compositionally biased region" description="Low complexity" evidence="1">
    <location>
        <begin position="2192"/>
        <end position="2216"/>
    </location>
</feature>
<feature type="compositionally biased region" description="Basic and acidic residues" evidence="1">
    <location>
        <begin position="1323"/>
        <end position="1337"/>
    </location>
</feature>
<evidence type="ECO:0000256" key="1">
    <source>
        <dbReference type="SAM" id="MobiDB-lite"/>
    </source>
</evidence>
<feature type="compositionally biased region" description="Low complexity" evidence="1">
    <location>
        <begin position="12"/>
        <end position="27"/>
    </location>
</feature>
<feature type="region of interest" description="Disordered" evidence="1">
    <location>
        <begin position="1453"/>
        <end position="1489"/>
    </location>
</feature>
<protein>
    <submittedName>
        <fullName evidence="2">Uncharacterized protein</fullName>
    </submittedName>
</protein>
<sequence length="2568" mass="267882">MRHVHSSGHHGGSTSSAAPSSACGASAHGRRGFSPMRRSGAVSASATHARTAEEEVSTTWSRSAGRRGDDRRKRDCQSGIDTSATGQPSRPASCDPGTSPARAPPPPTTYTNTGAPSCAALRRLVKSHHTFRKNSEVLRKSDTIAAAFELWCAEAVAHSRLVEHLAPALGGDSQAVATVRLLLTGASNKAATAGSGAAAATSATMSAAETLAVLEVPLSVVDWLNEPIVVPDLGAGTIMEFVHKVLSPSHVDKAPANNCDGAGAGELLSASAGDSPAAPYRYGRLEAVEVWYDAWGRQQHYREAAAGLSSSSTEPAAPSLKASMALWHRRHRAVQDVLLSHLTEGSRPSALDALPVCPAACDSVDTRDATPVECGPVAAASASGAPVQPDGDAAARPDQLVEGATRELLLYLIEFLQTLSAFKAAREEAKMHAEYHALLENAVAVQSGPAQAAADAAAQGTYTHLCLVARRFRASPRVELHPPLAASDSPDKPLSGDCGVDAALRTAAQQYLRSISKVDKVAPHSNPSSSKLEGSTGDAGTQETTGAPSSSLALAERVGAAPSYSVAVLDICIGVVLRCLLFYLPALSASDRVHVLQQLSAPWLTLEPEESARVAYWSAFFGVADVLSNACAPKRRERIGALPSAMGGLSNADCSTSSASFTVDHSTLSTLQGVVQQLRSLCWPTALDRHSSIVQHALCLLPTASEASPSPSSAAASVSDQRRQQRRPPTETLPAGSARGTASSSTVAAAPPHSAQPRPPAWSDVVAVVRGSESRQRLGYELLFLFLGVLQCGKASAFLAPVNATAAAAAADASAGKPALPHHRPSDRRRLNTVCIYALDVDRFIAERMSALRPAGDAWPLLRTQASCSAARAASPPGSRPAPTEVLAEQTAHPYGLSRVALCTFSDSLLESWPTLSPQRTQILMVALQRAVAAPAALALRSLLPTLHSSARAGCEFSGTRSSATPSHAVQLAARRAEWRAVAPVMSLYTTHACPSLWSTMWAYISSQMKSLLRQVEEVMRTAHASAGDARGSDVAAHGEWRWSNDEVEACYKQLEELATMCAWLVAMVPSVCGKWPAGAGAATSEPAQASAPEHTERVRAGFERCVKGLLAVWTQTGASADAAEQLLNLFPRHPRATPTPVDCTPVRAADNGAVDDTAQGAKAPPLAPEETAAGEAVTLLAELAGAAQTHVWTRTLYGAVELWIKKTRYIQAQSRGIMETVQLMPPAEASTSALAAMTAAAPGRAADDRSRAGETVTNGGSAASVPTAPPGVDLALLAWWRSMAEEDIGLPSARVYLAQVYTELLRIVSARAALASSTPLPERAHMGRPLDSERDSVLGGASNRTGAVESGGEPTSSLRGDTPVSGAAAKAIFSAAEVVVIVRVLSSIAARGVATVTLGRLTERASGRGALGKTSSAGSAENAVGVESASGNGDSIIDSLRRAAVYATVAGSGVPTTTTPDSTASTDAGARGLSTAADGDESGNPTSVGVAEEATAHDRGNAAALSAQKAVQRIEEALLSSLTAHSAALPATTMVEATWLRLLPLSTLQKLLDHRESSAITSAGPDAPPQGLPSGAPPCKAANSGPLSTQPTVRADLATTAATSSPPRFVSAAVGASSSAPHLDGSLRESPSPWVRKLHDAVLTSCHSRHIGICLVSSLYSVLAASQKCDDSTQPLSAATSCDGSRGAVSAATLSCGGTSEAASSCVEDCDAARDGPSLATSRLRCFLARLRTSCAEAVVLFHRSRRQHADLTAASGEGDASSGGGAGANDANAFRVGLTASPWAAVAEVNGDSKGEAEAGISHTATPHQQHGQRFCNVLVVTSELHERLTTYAEMLTRAAVRCSGAEQGADQNTLRTSRKVKPERMRHLLRLLYASLLDAVSDFVPYGEHGNAVEVMQMLGVITRRMPWQQCAQASLAQVLPVKKDGQFGYHTSGETGCEAEPLTKRGGGVAEAGAAARLSAPRDGDEKGVSIDPLLVCFREQVTRLMPYVDAEVLRCTKARLPLLLNLALIGGAKSSVEYVLRSVPVSTRGSMQCREGPCAAAAAEATRSRSIVALSPVSRSAAKVSASESASRVTTTEAEPGRLGLSTLPLWSQAPLESLLHRVAMDRLMASRHALYLCTLTVNAPEFSAVLLPLTHYLRDARARISWAMLEVVFKAIAVSAVSFQRHHQAEMLLRSDFLVPLSSSLSPGSDQTSGSTTASPADRASAAAAAERPRRGGGGGDASQRGGIALPRSSTDCAALRVGEMRYPHRNGSEALAPLFRTAAVPSAVCNAPSQLRHAWGDLARRLLHEEDDVAVSDVSLWVSALYCGAMVNCAGTQLFEQLLACLVFGITTPATSAATTTTRIATLDVVGWTLVLEACGTASDHHYRQAYQSLLRDELVAFLERAEASVHSDEGGVSASSASSASYPSRLTTAAAESGRAELDDALPLAGACRCRLLEGIPQLFVEDAAFWRRVKNCVESWCAAIARDHAEVASESPSAPRRSTSAVRRSWVTQLQQSFNWAAQCAGHSPLVFSDNTCTTEAANADAHAVTEWMRMQLEALGASAASVTTTPEAPTNVSP</sequence>
<dbReference type="VEuPathDB" id="TriTrypDB:LMJFC_280026800"/>
<dbReference type="GeneID" id="5653391"/>
<dbReference type="InParanoid" id="Q4Q886"/>
<dbReference type="KEGG" id="lma:LMJF_28_1800"/>
<feature type="compositionally biased region" description="Low complexity" evidence="1">
    <location>
        <begin position="704"/>
        <end position="719"/>
    </location>
</feature>
<feature type="region of interest" description="Disordered" evidence="1">
    <location>
        <begin position="1560"/>
        <end position="1591"/>
    </location>
</feature>
<feature type="region of interest" description="Disordered" evidence="1">
    <location>
        <begin position="2192"/>
        <end position="2236"/>
    </location>
</feature>
<dbReference type="HOGENOM" id="CLU_228060_0_0_1"/>